<organism evidence="4 5">
    <name type="scientific">Streptomyces tubbatahanensis</name>
    <dbReference type="NCBI Taxonomy" id="2923272"/>
    <lineage>
        <taxon>Bacteria</taxon>
        <taxon>Bacillati</taxon>
        <taxon>Actinomycetota</taxon>
        <taxon>Actinomycetes</taxon>
        <taxon>Kitasatosporales</taxon>
        <taxon>Streptomycetaceae</taxon>
        <taxon>Streptomyces</taxon>
    </lineage>
</organism>
<comment type="cofactor">
    <cofactor evidence="2">
        <name>Mg(2+)</name>
        <dbReference type="ChEBI" id="CHEBI:18420"/>
    </cofactor>
</comment>
<dbReference type="SFLD" id="SFLDG01020">
    <property type="entry name" value="Terpene_Cyclase_Like_2"/>
    <property type="match status" value="1"/>
</dbReference>
<dbReference type="Gene3D" id="1.10.600.10">
    <property type="entry name" value="Farnesyl Diphosphate Synthase"/>
    <property type="match status" value="1"/>
</dbReference>
<dbReference type="EMBL" id="CP093846">
    <property type="protein sequence ID" value="UNS95364.1"/>
    <property type="molecule type" value="Genomic_DNA"/>
</dbReference>
<keyword evidence="5" id="KW-1185">Reference proteome</keyword>
<evidence type="ECO:0000256" key="1">
    <source>
        <dbReference type="ARBA" id="ARBA00023239"/>
    </source>
</evidence>
<keyword evidence="2" id="KW-0460">Magnesium</keyword>
<evidence type="ECO:0000256" key="2">
    <source>
        <dbReference type="RuleBase" id="RU366034"/>
    </source>
</evidence>
<dbReference type="SFLD" id="SFLDS00005">
    <property type="entry name" value="Isoprenoid_Synthase_Type_I"/>
    <property type="match status" value="1"/>
</dbReference>
<dbReference type="RefSeq" id="WP_242748937.1">
    <property type="nucleotide sequence ID" value="NZ_CP093846.1"/>
</dbReference>
<evidence type="ECO:0000313" key="4">
    <source>
        <dbReference type="EMBL" id="UNS95364.1"/>
    </source>
</evidence>
<accession>A0ABY3XLT5</accession>
<proteinExistence type="inferred from homology"/>
<feature type="region of interest" description="Disordered" evidence="3">
    <location>
        <begin position="350"/>
        <end position="385"/>
    </location>
</feature>
<reference evidence="4 5" key="1">
    <citation type="journal article" date="2023" name="Microbiol. Spectr.">
        <title>Synergy between Genome Mining, Metabolomics, and Bioinformatics Uncovers Antibacterial Chlorinated Carbazole Alkaloids and Their Biosynthetic Gene Cluster from Streptomyces tubbatahanensis sp. nov., a Novel Actinomycete Isolated from Sulu Sea, Philippines.</title>
        <authorList>
            <person name="Tenebro C.P."/>
            <person name="Trono D.J.V.L."/>
            <person name="Balida L.A.P."/>
            <person name="Bayog L.K.A."/>
            <person name="Bruna J.R."/>
            <person name="Sabido E.M."/>
            <person name="Caspe D.P.C."/>
            <person name="de Los Santos E.L.C."/>
            <person name="Saludes J.P."/>
            <person name="Dalisay D.S."/>
        </authorList>
    </citation>
    <scope>NUCLEOTIDE SEQUENCE [LARGE SCALE GENOMIC DNA]</scope>
    <source>
        <strain evidence="4 5">DSD3025</strain>
    </source>
</reference>
<dbReference type="NCBIfam" id="NF041565">
    <property type="entry name" value="selin_dien_syn"/>
    <property type="match status" value="1"/>
</dbReference>
<dbReference type="PANTHER" id="PTHR35201">
    <property type="entry name" value="TERPENE SYNTHASE"/>
    <property type="match status" value="1"/>
</dbReference>
<dbReference type="InterPro" id="IPR048143">
    <property type="entry name" value="Selin_dien_syn"/>
</dbReference>
<keyword evidence="2" id="KW-0479">Metal-binding</keyword>
<comment type="similarity">
    <text evidence="2">Belongs to the terpene synthase family.</text>
</comment>
<dbReference type="InterPro" id="IPR034686">
    <property type="entry name" value="Terpene_cyclase-like_2"/>
</dbReference>
<dbReference type="InterPro" id="IPR008949">
    <property type="entry name" value="Isoprenoid_synthase_dom_sf"/>
</dbReference>
<dbReference type="Proteomes" id="UP001202244">
    <property type="component" value="Chromosome"/>
</dbReference>
<name>A0ABY3XLT5_9ACTN</name>
<dbReference type="SUPFAM" id="SSF48576">
    <property type="entry name" value="Terpenoid synthases"/>
    <property type="match status" value="1"/>
</dbReference>
<evidence type="ECO:0000256" key="3">
    <source>
        <dbReference type="SAM" id="MobiDB-lite"/>
    </source>
</evidence>
<evidence type="ECO:0000313" key="5">
    <source>
        <dbReference type="Proteomes" id="UP001202244"/>
    </source>
</evidence>
<sequence>MEHGVLVPPVYSPIPPAIHPRHERIDQQTAAWAKSFDIGSRELREKLIGHDIGTFAARILPDGDEEVISLLADFVLWLFGVDDGHCEEGELGADPKELVPELSRLLRIAQNPEAPMLTGDSLAAGLRDLRYRMNLHATPGQVARWVDALREYFLSVVWEASHRNKGTVPDLNDYTLMRLYDGATSVVMPLLEMGYGYELQPHERDSTSVRAAAEMAYFIITWDNDLFSYHKESRGQQYYLNVLRVLEHHHAMSPADALQTTVAQRDRVMCLFLRLSAHLAASGSPQLRQYLTSLTSFIRAAQDWGISSRRYTTPEDPADLPTTFRDTPTDDSTEPLDIPAVSWWWDLLPEGTEGPEGPQGAEIPVPVAPPTPRHRQPADGEAAVPVPQRHAKDRVAMAGHHHCSCA</sequence>
<keyword evidence="1 2" id="KW-0456">Lyase</keyword>
<dbReference type="Pfam" id="PF19086">
    <property type="entry name" value="Terpene_syn_C_2"/>
    <property type="match status" value="1"/>
</dbReference>
<dbReference type="EC" id="4.2.3.-" evidence="2"/>
<gene>
    <name evidence="4" type="ORF">MMF93_01925</name>
</gene>
<dbReference type="PANTHER" id="PTHR35201:SF4">
    <property type="entry name" value="BETA-PINACENE SYNTHASE-RELATED"/>
    <property type="match status" value="1"/>
</dbReference>
<protein>
    <recommendedName>
        <fullName evidence="2">Terpene synthase</fullName>
        <ecNumber evidence="2">4.2.3.-</ecNumber>
    </recommendedName>
</protein>
<feature type="region of interest" description="Disordered" evidence="3">
    <location>
        <begin position="309"/>
        <end position="335"/>
    </location>
</feature>